<evidence type="ECO:0000313" key="2">
    <source>
        <dbReference type="EMBL" id="CAA3031613.1"/>
    </source>
</evidence>
<keyword evidence="3" id="KW-1185">Reference proteome</keyword>
<dbReference type="Gramene" id="OE9A034505T1">
    <property type="protein sequence ID" value="OE9A034505C1"/>
    <property type="gene ID" value="OE9A034505"/>
</dbReference>
<dbReference type="AlphaFoldDB" id="A0A8S0VGA3"/>
<evidence type="ECO:0000256" key="1">
    <source>
        <dbReference type="SAM" id="MobiDB-lite"/>
    </source>
</evidence>
<dbReference type="EMBL" id="CACTIH010009466">
    <property type="protein sequence ID" value="CAA3031613.1"/>
    <property type="molecule type" value="Genomic_DNA"/>
</dbReference>
<proteinExistence type="predicted"/>
<name>A0A8S0VGA3_OLEEU</name>
<feature type="region of interest" description="Disordered" evidence="1">
    <location>
        <begin position="39"/>
        <end position="59"/>
    </location>
</feature>
<reference evidence="2 3" key="1">
    <citation type="submission" date="2019-12" db="EMBL/GenBank/DDBJ databases">
        <authorList>
            <person name="Alioto T."/>
            <person name="Alioto T."/>
            <person name="Gomez Garrido J."/>
        </authorList>
    </citation>
    <scope>NUCLEOTIDE SEQUENCE [LARGE SCALE GENOMIC DNA]</scope>
</reference>
<accession>A0A8S0VGA3</accession>
<sequence length="77" mass="9036">MVGFHRIVDFVLFYLGFTFREFKNLPYIRHKNDLEAGNSSREIDEEEQEGSGPFDIVRTKGASPDQLRRWRVSVFAL</sequence>
<comment type="caution">
    <text evidence="2">The sequence shown here is derived from an EMBL/GenBank/DDBJ whole genome shotgun (WGS) entry which is preliminary data.</text>
</comment>
<dbReference type="OrthoDB" id="1812647at2759"/>
<dbReference type="Proteomes" id="UP000594638">
    <property type="component" value="Unassembled WGS sequence"/>
</dbReference>
<gene>
    <name evidence="2" type="ORF">OLEA9_A034505</name>
</gene>
<evidence type="ECO:0000313" key="3">
    <source>
        <dbReference type="Proteomes" id="UP000594638"/>
    </source>
</evidence>
<organism evidence="2 3">
    <name type="scientific">Olea europaea subsp. europaea</name>
    <dbReference type="NCBI Taxonomy" id="158383"/>
    <lineage>
        <taxon>Eukaryota</taxon>
        <taxon>Viridiplantae</taxon>
        <taxon>Streptophyta</taxon>
        <taxon>Embryophyta</taxon>
        <taxon>Tracheophyta</taxon>
        <taxon>Spermatophyta</taxon>
        <taxon>Magnoliopsida</taxon>
        <taxon>eudicotyledons</taxon>
        <taxon>Gunneridae</taxon>
        <taxon>Pentapetalae</taxon>
        <taxon>asterids</taxon>
        <taxon>lamiids</taxon>
        <taxon>Lamiales</taxon>
        <taxon>Oleaceae</taxon>
        <taxon>Oleeae</taxon>
        <taxon>Olea</taxon>
    </lineage>
</organism>
<protein>
    <submittedName>
        <fullName evidence="2">Calcium-transporting ATPase 10, plasma membrane-type-like isoform X1</fullName>
    </submittedName>
</protein>